<keyword evidence="2" id="KW-1185">Reference proteome</keyword>
<dbReference type="Proteomes" id="UP001303046">
    <property type="component" value="Unassembled WGS sequence"/>
</dbReference>
<dbReference type="EMBL" id="JAVFWL010000005">
    <property type="protein sequence ID" value="KAK6756545.1"/>
    <property type="molecule type" value="Genomic_DNA"/>
</dbReference>
<evidence type="ECO:0000313" key="2">
    <source>
        <dbReference type="Proteomes" id="UP001303046"/>
    </source>
</evidence>
<protein>
    <recommendedName>
        <fullName evidence="3">Globin family profile domain-containing protein</fullName>
    </recommendedName>
</protein>
<comment type="caution">
    <text evidence="1">The sequence shown here is derived from an EMBL/GenBank/DDBJ whole genome shotgun (WGS) entry which is preliminary data.</text>
</comment>
<name>A0ABR1E1H1_NECAM</name>
<proteinExistence type="predicted"/>
<gene>
    <name evidence="1" type="primary">Necator_chrV.g19558</name>
    <name evidence="1" type="ORF">RB195_014766</name>
</gene>
<sequence>MGCGPSTVLSDQEQQVIVATWKALRKNLFCQRGAGTAALPPPDSHSVAAIHGKIASRKGEWACSTALG</sequence>
<organism evidence="1 2">
    <name type="scientific">Necator americanus</name>
    <name type="common">Human hookworm</name>
    <dbReference type="NCBI Taxonomy" id="51031"/>
    <lineage>
        <taxon>Eukaryota</taxon>
        <taxon>Metazoa</taxon>
        <taxon>Ecdysozoa</taxon>
        <taxon>Nematoda</taxon>
        <taxon>Chromadorea</taxon>
        <taxon>Rhabditida</taxon>
        <taxon>Rhabditina</taxon>
        <taxon>Rhabditomorpha</taxon>
        <taxon>Strongyloidea</taxon>
        <taxon>Ancylostomatidae</taxon>
        <taxon>Bunostominae</taxon>
        <taxon>Necator</taxon>
    </lineage>
</organism>
<evidence type="ECO:0008006" key="3">
    <source>
        <dbReference type="Google" id="ProtNLM"/>
    </source>
</evidence>
<evidence type="ECO:0000313" key="1">
    <source>
        <dbReference type="EMBL" id="KAK6756545.1"/>
    </source>
</evidence>
<accession>A0ABR1E1H1</accession>
<reference evidence="1 2" key="1">
    <citation type="submission" date="2023-08" db="EMBL/GenBank/DDBJ databases">
        <title>A Necator americanus chromosomal reference genome.</title>
        <authorList>
            <person name="Ilik V."/>
            <person name="Petrzelkova K.J."/>
            <person name="Pardy F."/>
            <person name="Fuh T."/>
            <person name="Niatou-Singa F.S."/>
            <person name="Gouil Q."/>
            <person name="Baker L."/>
            <person name="Ritchie M.E."/>
            <person name="Jex A.R."/>
            <person name="Gazzola D."/>
            <person name="Li H."/>
            <person name="Toshio Fujiwara R."/>
            <person name="Zhan B."/>
            <person name="Aroian R.V."/>
            <person name="Pafco B."/>
            <person name="Schwarz E.M."/>
        </authorList>
    </citation>
    <scope>NUCLEOTIDE SEQUENCE [LARGE SCALE GENOMIC DNA]</scope>
    <source>
        <strain evidence="1 2">Aroian</strain>
        <tissue evidence="1">Whole animal</tissue>
    </source>
</reference>